<dbReference type="AlphaFoldDB" id="A0A4Y7LHS3"/>
<keyword evidence="2" id="KW-1185">Reference proteome</keyword>
<gene>
    <name evidence="1" type="ORF">C5167_047829</name>
</gene>
<evidence type="ECO:0000313" key="1">
    <source>
        <dbReference type="EMBL" id="RZC85044.1"/>
    </source>
</evidence>
<dbReference type="SUPFAM" id="SSF53756">
    <property type="entry name" value="UDP-Glycosyltransferase/glycogen phosphorylase"/>
    <property type="match status" value="1"/>
</dbReference>
<protein>
    <submittedName>
        <fullName evidence="1">Uncharacterized protein</fullName>
    </submittedName>
</protein>
<sequence length="106" mass="12261">MLRMDFTETLFFGHAQILLPMMLDQGLNARFLVEKGIGHEVERNEDGSFTKEEIARSTKTVMVEQEGQHLRLKAMQMGESIFSNHGLHEEYIVKFISGLNHLLRKE</sequence>
<name>A0A4Y7LHS3_PAPSO</name>
<dbReference type="Gramene" id="RZC85044">
    <property type="protein sequence ID" value="RZC85044"/>
    <property type="gene ID" value="C5167_047829"/>
</dbReference>
<proteinExistence type="predicted"/>
<dbReference type="PANTHER" id="PTHR48049:SF75">
    <property type="entry name" value="UDP-RHAMNOSE:RHAMNOSYLTRANSFERASE 1"/>
    <property type="match status" value="1"/>
</dbReference>
<dbReference type="EMBL" id="CM010725">
    <property type="protein sequence ID" value="RZC85044.1"/>
    <property type="molecule type" value="Genomic_DNA"/>
</dbReference>
<dbReference type="InterPro" id="IPR050481">
    <property type="entry name" value="UDP-glycosyltransf_plant"/>
</dbReference>
<dbReference type="Gene3D" id="3.40.50.2000">
    <property type="entry name" value="Glycogen Phosphorylase B"/>
    <property type="match status" value="1"/>
</dbReference>
<dbReference type="OMA" id="WGSITET"/>
<organism evidence="1 2">
    <name type="scientific">Papaver somniferum</name>
    <name type="common">Opium poppy</name>
    <dbReference type="NCBI Taxonomy" id="3469"/>
    <lineage>
        <taxon>Eukaryota</taxon>
        <taxon>Viridiplantae</taxon>
        <taxon>Streptophyta</taxon>
        <taxon>Embryophyta</taxon>
        <taxon>Tracheophyta</taxon>
        <taxon>Spermatophyta</taxon>
        <taxon>Magnoliopsida</taxon>
        <taxon>Ranunculales</taxon>
        <taxon>Papaveraceae</taxon>
        <taxon>Papaveroideae</taxon>
        <taxon>Papaver</taxon>
    </lineage>
</organism>
<dbReference type="PANTHER" id="PTHR48049">
    <property type="entry name" value="GLYCOSYLTRANSFERASE"/>
    <property type="match status" value="1"/>
</dbReference>
<dbReference type="Proteomes" id="UP000316621">
    <property type="component" value="Chromosome 11"/>
</dbReference>
<dbReference type="GO" id="GO:0035251">
    <property type="term" value="F:UDP-glucosyltransferase activity"/>
    <property type="evidence" value="ECO:0007669"/>
    <property type="project" value="InterPro"/>
</dbReference>
<reference evidence="1 2" key="1">
    <citation type="journal article" date="2018" name="Science">
        <title>The opium poppy genome and morphinan production.</title>
        <authorList>
            <person name="Guo L."/>
            <person name="Winzer T."/>
            <person name="Yang X."/>
            <person name="Li Y."/>
            <person name="Ning Z."/>
            <person name="He Z."/>
            <person name="Teodor R."/>
            <person name="Lu Y."/>
            <person name="Bowser T.A."/>
            <person name="Graham I.A."/>
            <person name="Ye K."/>
        </authorList>
    </citation>
    <scope>NUCLEOTIDE SEQUENCE [LARGE SCALE GENOMIC DNA]</scope>
    <source>
        <strain evidence="2">cv. HN1</strain>
        <tissue evidence="1">Leaves</tissue>
    </source>
</reference>
<accession>A0A4Y7LHS3</accession>
<evidence type="ECO:0000313" key="2">
    <source>
        <dbReference type="Proteomes" id="UP000316621"/>
    </source>
</evidence>